<feature type="region of interest" description="Disordered" evidence="1">
    <location>
        <begin position="312"/>
        <end position="343"/>
    </location>
</feature>
<evidence type="ECO:0000259" key="2">
    <source>
        <dbReference type="Pfam" id="PF10338"/>
    </source>
</evidence>
<evidence type="ECO:0000256" key="1">
    <source>
        <dbReference type="SAM" id="MobiDB-lite"/>
    </source>
</evidence>
<feature type="domain" description="DUF2423" evidence="2">
    <location>
        <begin position="152"/>
        <end position="195"/>
    </location>
</feature>
<dbReference type="PANTHER" id="PTHR28219:SF1">
    <property type="entry name" value="UPF0642 PROTEIN YBL028C"/>
    <property type="match status" value="1"/>
</dbReference>
<dbReference type="EMBL" id="QZBN01000021">
    <property type="protein sequence ID" value="THZ53289.1"/>
    <property type="molecule type" value="Genomic_DNA"/>
</dbReference>
<name>A0A4S9VM56_AURPU</name>
<protein>
    <recommendedName>
        <fullName evidence="2">DUF2423 domain-containing protein</fullName>
    </recommendedName>
</protein>
<evidence type="ECO:0000313" key="3">
    <source>
        <dbReference type="EMBL" id="THZ53289.1"/>
    </source>
</evidence>
<dbReference type="InterPro" id="IPR019434">
    <property type="entry name" value="DUF2423"/>
</dbReference>
<dbReference type="GO" id="GO:0030687">
    <property type="term" value="C:preribosome, large subunit precursor"/>
    <property type="evidence" value="ECO:0007669"/>
    <property type="project" value="TreeGrafter"/>
</dbReference>
<dbReference type="Proteomes" id="UP000310121">
    <property type="component" value="Unassembled WGS sequence"/>
</dbReference>
<comment type="caution">
    <text evidence="3">The sequence shown here is derived from an EMBL/GenBank/DDBJ whole genome shotgun (WGS) entry which is preliminary data.</text>
</comment>
<proteinExistence type="predicted"/>
<dbReference type="AlphaFoldDB" id="A0A4S9VM56"/>
<feature type="region of interest" description="Disordered" evidence="1">
    <location>
        <begin position="191"/>
        <end position="219"/>
    </location>
</feature>
<reference evidence="3 4" key="1">
    <citation type="submission" date="2018-10" db="EMBL/GenBank/DDBJ databases">
        <title>Fifty Aureobasidium pullulans genomes reveal a recombining polyextremotolerant generalist.</title>
        <authorList>
            <person name="Gostincar C."/>
            <person name="Turk M."/>
            <person name="Zajc J."/>
            <person name="Gunde-Cimerman N."/>
        </authorList>
    </citation>
    <scope>NUCLEOTIDE SEQUENCE [LARGE SCALE GENOMIC DNA]</scope>
    <source>
        <strain evidence="3 4">EXF-3844</strain>
    </source>
</reference>
<sequence>MHEKNIQGATIGSIVLEEQASVRVGKHLSAFWKNVTVREEVTTKTSQASVLVRTAIAKSVEHQRGAAEQEQQAWKPLHLTPRVICSWFHASAESPDPVRRTLQLPFNSRPIDFSARLSDCPPTRFLVPSQENLSLSFTAIFHTSTPSTHAKMGKGLRSSVNKTNNRKLKKNVFGPVETARTERLSQKLMELASQPKPPKSEMEVEESGGKNFCPRDTPSLKLTPPCADSKQAESEAKAANANGALNALAIPVPKSLAHQCPATAAASMNMLTPPPTPPLDISDFSKPSIRSAHRHYADEQLFFHLLGAEKRAKEDKRNRIAKKQKRKVINQMTFKKNPRTGKK</sequence>
<dbReference type="Pfam" id="PF10338">
    <property type="entry name" value="YBL028C_N"/>
    <property type="match status" value="1"/>
</dbReference>
<evidence type="ECO:0000313" key="4">
    <source>
        <dbReference type="Proteomes" id="UP000310121"/>
    </source>
</evidence>
<dbReference type="PANTHER" id="PTHR28219">
    <property type="entry name" value="UPF0642 PROTEIN YBL028C"/>
    <property type="match status" value="1"/>
</dbReference>
<feature type="compositionally biased region" description="Basic residues" evidence="1">
    <location>
        <begin position="319"/>
        <end position="328"/>
    </location>
</feature>
<organism evidence="3 4">
    <name type="scientific">Aureobasidium pullulans</name>
    <name type="common">Black yeast</name>
    <name type="synonym">Pullularia pullulans</name>
    <dbReference type="NCBI Taxonomy" id="5580"/>
    <lineage>
        <taxon>Eukaryota</taxon>
        <taxon>Fungi</taxon>
        <taxon>Dikarya</taxon>
        <taxon>Ascomycota</taxon>
        <taxon>Pezizomycotina</taxon>
        <taxon>Dothideomycetes</taxon>
        <taxon>Dothideomycetidae</taxon>
        <taxon>Dothideales</taxon>
        <taxon>Saccotheciaceae</taxon>
        <taxon>Aureobasidium</taxon>
    </lineage>
</organism>
<accession>A0A4S9VM56</accession>
<gene>
    <name evidence="3" type="ORF">D6C90_00641</name>
</gene>